<keyword evidence="1" id="KW-0812">Transmembrane</keyword>
<dbReference type="EMBL" id="GBXM01072600">
    <property type="protein sequence ID" value="JAH35977.1"/>
    <property type="molecule type" value="Transcribed_RNA"/>
</dbReference>
<evidence type="ECO:0000256" key="1">
    <source>
        <dbReference type="SAM" id="Phobius"/>
    </source>
</evidence>
<feature type="transmembrane region" description="Helical" evidence="1">
    <location>
        <begin position="26"/>
        <end position="45"/>
    </location>
</feature>
<proteinExistence type="predicted"/>
<sequence length="46" mass="5387">MKSARHSVLFRWSNCLNKYVVISKRVWYVVVSPFVGFCPLLELTLV</sequence>
<keyword evidence="1" id="KW-1133">Transmembrane helix</keyword>
<reference evidence="2" key="1">
    <citation type="submission" date="2014-11" db="EMBL/GenBank/DDBJ databases">
        <authorList>
            <person name="Amaro Gonzalez C."/>
        </authorList>
    </citation>
    <scope>NUCLEOTIDE SEQUENCE</scope>
</reference>
<name>A0A0E9S442_ANGAN</name>
<dbReference type="AlphaFoldDB" id="A0A0E9S442"/>
<accession>A0A0E9S442</accession>
<evidence type="ECO:0000313" key="2">
    <source>
        <dbReference type="EMBL" id="JAH35977.1"/>
    </source>
</evidence>
<organism evidence="2">
    <name type="scientific">Anguilla anguilla</name>
    <name type="common">European freshwater eel</name>
    <name type="synonym">Muraena anguilla</name>
    <dbReference type="NCBI Taxonomy" id="7936"/>
    <lineage>
        <taxon>Eukaryota</taxon>
        <taxon>Metazoa</taxon>
        <taxon>Chordata</taxon>
        <taxon>Craniata</taxon>
        <taxon>Vertebrata</taxon>
        <taxon>Euteleostomi</taxon>
        <taxon>Actinopterygii</taxon>
        <taxon>Neopterygii</taxon>
        <taxon>Teleostei</taxon>
        <taxon>Anguilliformes</taxon>
        <taxon>Anguillidae</taxon>
        <taxon>Anguilla</taxon>
    </lineage>
</organism>
<protein>
    <submittedName>
        <fullName evidence="2">Uncharacterized protein</fullName>
    </submittedName>
</protein>
<keyword evidence="1" id="KW-0472">Membrane</keyword>
<reference evidence="2" key="2">
    <citation type="journal article" date="2015" name="Fish Shellfish Immunol.">
        <title>Early steps in the European eel (Anguilla anguilla)-Vibrio vulnificus interaction in the gills: Role of the RtxA13 toxin.</title>
        <authorList>
            <person name="Callol A."/>
            <person name="Pajuelo D."/>
            <person name="Ebbesson L."/>
            <person name="Teles M."/>
            <person name="MacKenzie S."/>
            <person name="Amaro C."/>
        </authorList>
    </citation>
    <scope>NUCLEOTIDE SEQUENCE</scope>
</reference>